<organism evidence="1 2">
    <name type="scientific">Trematosphaeria pertusa</name>
    <dbReference type="NCBI Taxonomy" id="390896"/>
    <lineage>
        <taxon>Eukaryota</taxon>
        <taxon>Fungi</taxon>
        <taxon>Dikarya</taxon>
        <taxon>Ascomycota</taxon>
        <taxon>Pezizomycotina</taxon>
        <taxon>Dothideomycetes</taxon>
        <taxon>Pleosporomycetidae</taxon>
        <taxon>Pleosporales</taxon>
        <taxon>Massarineae</taxon>
        <taxon>Trematosphaeriaceae</taxon>
        <taxon>Trematosphaeria</taxon>
    </lineage>
</organism>
<dbReference type="EMBL" id="ML987215">
    <property type="protein sequence ID" value="KAF2240731.1"/>
    <property type="molecule type" value="Genomic_DNA"/>
</dbReference>
<dbReference type="AlphaFoldDB" id="A0A6A6HRV6"/>
<protein>
    <submittedName>
        <fullName evidence="1">Uncharacterized protein</fullName>
    </submittedName>
</protein>
<evidence type="ECO:0000313" key="2">
    <source>
        <dbReference type="Proteomes" id="UP000800094"/>
    </source>
</evidence>
<dbReference type="Proteomes" id="UP000800094">
    <property type="component" value="Unassembled WGS sequence"/>
</dbReference>
<evidence type="ECO:0000313" key="1">
    <source>
        <dbReference type="EMBL" id="KAF2240731.1"/>
    </source>
</evidence>
<dbReference type="GeneID" id="54573812"/>
<gene>
    <name evidence="1" type="ORF">BU26DRAFT_188334</name>
</gene>
<keyword evidence="2" id="KW-1185">Reference proteome</keyword>
<accession>A0A6A6HRV6</accession>
<name>A0A6A6HRV6_9PLEO</name>
<dbReference type="RefSeq" id="XP_033675735.1">
    <property type="nucleotide sequence ID" value="XM_033820482.1"/>
</dbReference>
<proteinExistence type="predicted"/>
<reference evidence="1" key="1">
    <citation type="journal article" date="2020" name="Stud. Mycol.">
        <title>101 Dothideomycetes genomes: a test case for predicting lifestyles and emergence of pathogens.</title>
        <authorList>
            <person name="Haridas S."/>
            <person name="Albert R."/>
            <person name="Binder M."/>
            <person name="Bloem J."/>
            <person name="Labutti K."/>
            <person name="Salamov A."/>
            <person name="Andreopoulos B."/>
            <person name="Baker S."/>
            <person name="Barry K."/>
            <person name="Bills G."/>
            <person name="Bluhm B."/>
            <person name="Cannon C."/>
            <person name="Castanera R."/>
            <person name="Culley D."/>
            <person name="Daum C."/>
            <person name="Ezra D."/>
            <person name="Gonzalez J."/>
            <person name="Henrissat B."/>
            <person name="Kuo A."/>
            <person name="Liang C."/>
            <person name="Lipzen A."/>
            <person name="Lutzoni F."/>
            <person name="Magnuson J."/>
            <person name="Mondo S."/>
            <person name="Nolan M."/>
            <person name="Ohm R."/>
            <person name="Pangilinan J."/>
            <person name="Park H.-J."/>
            <person name="Ramirez L."/>
            <person name="Alfaro M."/>
            <person name="Sun H."/>
            <person name="Tritt A."/>
            <person name="Yoshinaga Y."/>
            <person name="Zwiers L.-H."/>
            <person name="Turgeon B."/>
            <person name="Goodwin S."/>
            <person name="Spatafora J."/>
            <person name="Crous P."/>
            <person name="Grigoriev I."/>
        </authorList>
    </citation>
    <scope>NUCLEOTIDE SEQUENCE</scope>
    <source>
        <strain evidence="1">CBS 122368</strain>
    </source>
</reference>
<sequence>MKEYIVFLAKWTFTDRPITNTRASGPTRFHKQPLPRTPFPTCLYSFTAKADSRVRVESITLSYCPTVITPAPAPCHNTSGQSELTHGKALCEHQTSFSSSPKFLGSHSTAFVELAPCLPQRKILGHVTSLLTTCQPRPSALVYRHLRKIQAPLYSTLGEREM</sequence>